<evidence type="ECO:0000256" key="1">
    <source>
        <dbReference type="ARBA" id="ARBA00000142"/>
    </source>
</evidence>
<keyword evidence="9" id="KW-1185">Reference proteome</keyword>
<feature type="binding site" evidence="7">
    <location>
        <position position="100"/>
    </location>
    <ligand>
        <name>S-adenosyl-L-methionine</name>
        <dbReference type="ChEBI" id="CHEBI:59789"/>
    </ligand>
</feature>
<evidence type="ECO:0000256" key="4">
    <source>
        <dbReference type="ARBA" id="ARBA00022679"/>
    </source>
</evidence>
<organism evidence="8 9">
    <name type="scientific">Thermoactinomyces daqus</name>
    <dbReference type="NCBI Taxonomy" id="1329516"/>
    <lineage>
        <taxon>Bacteria</taxon>
        <taxon>Bacillati</taxon>
        <taxon>Bacillota</taxon>
        <taxon>Bacilli</taxon>
        <taxon>Bacillales</taxon>
        <taxon>Thermoactinomycetaceae</taxon>
        <taxon>Thermoactinomyces</taxon>
    </lineage>
</organism>
<dbReference type="NCBIfam" id="NF001080">
    <property type="entry name" value="PRK00121.2-2"/>
    <property type="match status" value="1"/>
</dbReference>
<feature type="binding site" evidence="7">
    <location>
        <begin position="196"/>
        <end position="199"/>
    </location>
    <ligand>
        <name>substrate</name>
    </ligand>
</feature>
<keyword evidence="4 7" id="KW-0808">Transferase</keyword>
<dbReference type="CDD" id="cd02440">
    <property type="entry name" value="AdoMet_MTases"/>
    <property type="match status" value="1"/>
</dbReference>
<dbReference type="Proteomes" id="UP000530514">
    <property type="component" value="Unassembled WGS sequence"/>
</dbReference>
<feature type="binding site" evidence="7">
    <location>
        <position position="73"/>
    </location>
    <ligand>
        <name>S-adenosyl-L-methionine</name>
        <dbReference type="ChEBI" id="CHEBI:59789"/>
    </ligand>
</feature>
<evidence type="ECO:0000256" key="2">
    <source>
        <dbReference type="ARBA" id="ARBA00003015"/>
    </source>
</evidence>
<comment type="similarity">
    <text evidence="7">Belongs to the class I-like SAM-binding methyltransferase superfamily. TrmB family.</text>
</comment>
<feature type="binding site" evidence="7">
    <location>
        <position position="126"/>
    </location>
    <ligand>
        <name>substrate</name>
    </ligand>
</feature>
<evidence type="ECO:0000313" key="8">
    <source>
        <dbReference type="EMBL" id="MBA4543679.1"/>
    </source>
</evidence>
<dbReference type="RefSeq" id="WP_033099079.1">
    <property type="nucleotide sequence ID" value="NZ_JACEIP010000019.1"/>
</dbReference>
<comment type="pathway">
    <text evidence="7">tRNA modification; N(7)-methylguanine-tRNA biosynthesis.</text>
</comment>
<dbReference type="InterPro" id="IPR003358">
    <property type="entry name" value="tRNA_(Gua-N-7)_MeTrfase_Trmb"/>
</dbReference>
<proteinExistence type="inferred from homology"/>
<dbReference type="EC" id="2.1.1.33" evidence="7"/>
<feature type="binding site" evidence="7">
    <location>
        <position position="122"/>
    </location>
    <ligand>
        <name>S-adenosyl-L-methionine</name>
        <dbReference type="ChEBI" id="CHEBI:59789"/>
    </ligand>
</feature>
<name>A0A7W1XBM8_9BACL</name>
<protein>
    <recommendedName>
        <fullName evidence="7">tRNA (guanine-N(7)-)-methyltransferase</fullName>
        <ecNumber evidence="7">2.1.1.33</ecNumber>
    </recommendedName>
    <alternativeName>
        <fullName evidence="7">tRNA (guanine(46)-N(7))-methyltransferase</fullName>
    </alternativeName>
    <alternativeName>
        <fullName evidence="7">tRNA(m7G46)-methyltransferase</fullName>
    </alternativeName>
</protein>
<comment type="catalytic activity">
    <reaction evidence="1 7">
        <text>guanosine(46) in tRNA + S-adenosyl-L-methionine = N(7)-methylguanosine(46) in tRNA + S-adenosyl-L-homocysteine</text>
        <dbReference type="Rhea" id="RHEA:42708"/>
        <dbReference type="Rhea" id="RHEA-COMP:10188"/>
        <dbReference type="Rhea" id="RHEA-COMP:10189"/>
        <dbReference type="ChEBI" id="CHEBI:57856"/>
        <dbReference type="ChEBI" id="CHEBI:59789"/>
        <dbReference type="ChEBI" id="CHEBI:74269"/>
        <dbReference type="ChEBI" id="CHEBI:74480"/>
        <dbReference type="EC" id="2.1.1.33"/>
    </reaction>
</comment>
<evidence type="ECO:0000256" key="5">
    <source>
        <dbReference type="ARBA" id="ARBA00022691"/>
    </source>
</evidence>
<dbReference type="SUPFAM" id="SSF53335">
    <property type="entry name" value="S-adenosyl-L-methionine-dependent methyltransferases"/>
    <property type="match status" value="1"/>
</dbReference>
<dbReference type="UniPathway" id="UPA00989"/>
<dbReference type="GO" id="GO:0008176">
    <property type="term" value="F:tRNA (guanine(46)-N7)-methyltransferase activity"/>
    <property type="evidence" value="ECO:0007669"/>
    <property type="project" value="UniProtKB-UniRule"/>
</dbReference>
<evidence type="ECO:0000313" key="9">
    <source>
        <dbReference type="Proteomes" id="UP000530514"/>
    </source>
</evidence>
<accession>A0A7W1XBM8</accession>
<dbReference type="HAMAP" id="MF_01057">
    <property type="entry name" value="tRNA_methyltr_TrmB"/>
    <property type="match status" value="1"/>
</dbReference>
<comment type="caution">
    <text evidence="7">Lacks conserved residue(s) required for the propagation of feature annotation.</text>
</comment>
<evidence type="ECO:0000256" key="7">
    <source>
        <dbReference type="HAMAP-Rule" id="MF_01057"/>
    </source>
</evidence>
<evidence type="ECO:0000256" key="6">
    <source>
        <dbReference type="ARBA" id="ARBA00022694"/>
    </source>
</evidence>
<dbReference type="Gene3D" id="3.40.50.150">
    <property type="entry name" value="Vaccinia Virus protein VP39"/>
    <property type="match status" value="1"/>
</dbReference>
<reference evidence="8 9" key="1">
    <citation type="submission" date="2020-07" db="EMBL/GenBank/DDBJ databases">
        <authorList>
            <person name="Feng H."/>
        </authorList>
    </citation>
    <scope>NUCLEOTIDE SEQUENCE [LARGE SCALE GENOMIC DNA]</scope>
    <source>
        <strain evidence="9">s-11</strain>
    </source>
</reference>
<gene>
    <name evidence="7 8" type="primary">trmB</name>
    <name evidence="8" type="ORF">H1164_12345</name>
</gene>
<keyword evidence="5 7" id="KW-0949">S-adenosyl-L-methionine</keyword>
<sequence length="226" mass="26332">MRLRRKPEAKKILSEHPLVFTATEENKSEFQGRWRELFPEPAQPLHVELGTGKGQFLAKTSGLHPEINWIGVERIEEPLLMAVRKGEATKNPNLRYIWADVQWLDEIFAPGEVDRFYLHFSDPWPKKRHTKRRLTYRTFLERYEKLLAPGGDLILKTDSVSLFDFSLEEFQEAGWETIELSRDLHHSPYASANITTEYEDKFVSRGMPIHYVRVRPGRKGSADPGE</sequence>
<dbReference type="Pfam" id="PF02390">
    <property type="entry name" value="Methyltransf_4"/>
    <property type="match status" value="1"/>
</dbReference>
<comment type="caution">
    <text evidence="8">The sequence shown here is derived from an EMBL/GenBank/DDBJ whole genome shotgun (WGS) entry which is preliminary data.</text>
</comment>
<dbReference type="PANTHER" id="PTHR23417:SF14">
    <property type="entry name" value="PENTACOTRIPEPTIDE-REPEAT REGION OF PRORP DOMAIN-CONTAINING PROTEIN"/>
    <property type="match status" value="1"/>
</dbReference>
<dbReference type="InterPro" id="IPR055361">
    <property type="entry name" value="tRNA_methyltr_TrmB_bact"/>
</dbReference>
<evidence type="ECO:0000256" key="3">
    <source>
        <dbReference type="ARBA" id="ARBA00022603"/>
    </source>
</evidence>
<dbReference type="PROSITE" id="PS51625">
    <property type="entry name" value="SAM_MT_TRMB"/>
    <property type="match status" value="1"/>
</dbReference>
<dbReference type="GO" id="GO:0043527">
    <property type="term" value="C:tRNA methyltransferase complex"/>
    <property type="evidence" value="ECO:0007669"/>
    <property type="project" value="TreeGrafter"/>
</dbReference>
<dbReference type="PANTHER" id="PTHR23417">
    <property type="entry name" value="3-DEOXY-D-MANNO-OCTULOSONIC-ACID TRANSFERASE/TRNA GUANINE-N 7 - -METHYLTRANSFERASE"/>
    <property type="match status" value="1"/>
</dbReference>
<dbReference type="InterPro" id="IPR029063">
    <property type="entry name" value="SAM-dependent_MTases_sf"/>
</dbReference>
<dbReference type="AlphaFoldDB" id="A0A7W1XBM8"/>
<comment type="function">
    <text evidence="2 7">Catalyzes the formation of N(7)-methylguanine at position 46 (m7G46) in tRNA.</text>
</comment>
<feature type="binding site" evidence="7">
    <location>
        <position position="158"/>
    </location>
    <ligand>
        <name>substrate</name>
    </ligand>
</feature>
<dbReference type="EMBL" id="JACEIP010000019">
    <property type="protein sequence ID" value="MBA4543679.1"/>
    <property type="molecule type" value="Genomic_DNA"/>
</dbReference>
<feature type="binding site" evidence="7">
    <location>
        <position position="48"/>
    </location>
    <ligand>
        <name>S-adenosyl-L-methionine</name>
        <dbReference type="ChEBI" id="CHEBI:59789"/>
    </ligand>
</feature>
<dbReference type="NCBIfam" id="TIGR00091">
    <property type="entry name" value="tRNA (guanosine(46)-N7)-methyltransferase TrmB"/>
    <property type="match status" value="1"/>
</dbReference>
<keyword evidence="6 7" id="KW-0819">tRNA processing</keyword>
<dbReference type="OrthoDB" id="9802090at2"/>
<keyword evidence="3 7" id="KW-0489">Methyltransferase</keyword>